<keyword evidence="2" id="KW-1185">Reference proteome</keyword>
<accession>A0A4Y8WY48</accession>
<dbReference type="AlphaFoldDB" id="A0A4Y8WY48"/>
<reference evidence="1 2" key="1">
    <citation type="submission" date="2020-08" db="EMBL/GenBank/DDBJ databases">
        <title>Sequencing the genomes of 1000 actinobacteria strains.</title>
        <authorList>
            <person name="Klenk H.-P."/>
        </authorList>
    </citation>
    <scope>NUCLEOTIDE SEQUENCE [LARGE SCALE GENOMIC DNA]</scope>
    <source>
        <strain evidence="1 2">DSM 19079</strain>
    </source>
</reference>
<proteinExistence type="predicted"/>
<name>A0A4Y8WY48_9MICC</name>
<dbReference type="Proteomes" id="UP000560081">
    <property type="component" value="Unassembled WGS sequence"/>
</dbReference>
<dbReference type="EMBL" id="JACHMC010000002">
    <property type="protein sequence ID" value="MBB4883958.1"/>
    <property type="molecule type" value="Genomic_DNA"/>
</dbReference>
<protein>
    <submittedName>
        <fullName evidence="1">Uncharacterized protein</fullName>
    </submittedName>
</protein>
<organism evidence="1 2">
    <name type="scientific">Micrococcus flavus</name>
    <dbReference type="NCBI Taxonomy" id="384602"/>
    <lineage>
        <taxon>Bacteria</taxon>
        <taxon>Bacillati</taxon>
        <taxon>Actinomycetota</taxon>
        <taxon>Actinomycetes</taxon>
        <taxon>Micrococcales</taxon>
        <taxon>Micrococcaceae</taxon>
        <taxon>Micrococcus</taxon>
    </lineage>
</organism>
<comment type="caution">
    <text evidence="1">The sequence shown here is derived from an EMBL/GenBank/DDBJ whole genome shotgun (WGS) entry which is preliminary data.</text>
</comment>
<sequence length="68" mass="7159">MQLHVTLTPEVKARIDAIAVRAEAPLWAVVEAALKAGTEDADGIPVEWNLRNPDAEALPGVEGTQTAA</sequence>
<dbReference type="RefSeq" id="WP_135030768.1">
    <property type="nucleotide sequence ID" value="NZ_BMLA01000013.1"/>
</dbReference>
<gene>
    <name evidence="1" type="ORF">BJ976_002366</name>
</gene>
<evidence type="ECO:0000313" key="2">
    <source>
        <dbReference type="Proteomes" id="UP000560081"/>
    </source>
</evidence>
<evidence type="ECO:0000313" key="1">
    <source>
        <dbReference type="EMBL" id="MBB4883958.1"/>
    </source>
</evidence>